<comment type="caution">
    <text evidence="1">The sequence shown here is derived from an EMBL/GenBank/DDBJ whole genome shotgun (WGS) entry which is preliminary data.</text>
</comment>
<name>A0A368H520_ANCCA</name>
<evidence type="ECO:0000313" key="2">
    <source>
        <dbReference type="Proteomes" id="UP000252519"/>
    </source>
</evidence>
<sequence length="132" mass="15308">MSKRTFIPKWNPHRRPPVVFAGRRRSFRNELRHSYQTRVMNPPADDAGIRWYGDPFTQGVKQAPRISNERLTQRVGLFRNAKHSEVVINDLSVTIKKAVSLLYQVEKEVHALLSVLFNTDLKVTCVLQSHNE</sequence>
<dbReference type="OrthoDB" id="5816980at2759"/>
<dbReference type="AlphaFoldDB" id="A0A368H520"/>
<organism evidence="1 2">
    <name type="scientific">Ancylostoma caninum</name>
    <name type="common">Dog hookworm</name>
    <dbReference type="NCBI Taxonomy" id="29170"/>
    <lineage>
        <taxon>Eukaryota</taxon>
        <taxon>Metazoa</taxon>
        <taxon>Ecdysozoa</taxon>
        <taxon>Nematoda</taxon>
        <taxon>Chromadorea</taxon>
        <taxon>Rhabditida</taxon>
        <taxon>Rhabditina</taxon>
        <taxon>Rhabditomorpha</taxon>
        <taxon>Strongyloidea</taxon>
        <taxon>Ancylostomatidae</taxon>
        <taxon>Ancylostomatinae</taxon>
        <taxon>Ancylostoma</taxon>
    </lineage>
</organism>
<proteinExistence type="predicted"/>
<gene>
    <name evidence="1" type="ORF">ANCCAN_02062</name>
</gene>
<reference evidence="1 2" key="1">
    <citation type="submission" date="2014-10" db="EMBL/GenBank/DDBJ databases">
        <title>Draft genome of the hookworm Ancylostoma caninum.</title>
        <authorList>
            <person name="Mitreva M."/>
        </authorList>
    </citation>
    <scope>NUCLEOTIDE SEQUENCE [LARGE SCALE GENOMIC DNA]</scope>
    <source>
        <strain evidence="1 2">Baltimore</strain>
    </source>
</reference>
<protein>
    <submittedName>
        <fullName evidence="1">Uncharacterized protein</fullName>
    </submittedName>
</protein>
<dbReference type="EMBL" id="JOJR01000011">
    <property type="protein sequence ID" value="RCN51702.1"/>
    <property type="molecule type" value="Genomic_DNA"/>
</dbReference>
<keyword evidence="2" id="KW-1185">Reference proteome</keyword>
<accession>A0A368H520</accession>
<evidence type="ECO:0000313" key="1">
    <source>
        <dbReference type="EMBL" id="RCN51702.1"/>
    </source>
</evidence>
<dbReference type="Proteomes" id="UP000252519">
    <property type="component" value="Unassembled WGS sequence"/>
</dbReference>